<dbReference type="Proteomes" id="UP000824988">
    <property type="component" value="Chromosome"/>
</dbReference>
<proteinExistence type="inferred from homology"/>
<evidence type="ECO:0000256" key="2">
    <source>
        <dbReference type="ARBA" id="ARBA00010790"/>
    </source>
</evidence>
<dbReference type="Pfam" id="PF00732">
    <property type="entry name" value="GMC_oxred_N"/>
    <property type="match status" value="1"/>
</dbReference>
<dbReference type="EMBL" id="AP019782">
    <property type="protein sequence ID" value="BBL69607.1"/>
    <property type="molecule type" value="Genomic_DNA"/>
</dbReference>
<protein>
    <submittedName>
        <fullName evidence="8">Choline dehydrogenase</fullName>
    </submittedName>
</protein>
<dbReference type="PANTHER" id="PTHR42784:SF1">
    <property type="entry name" value="PYRANOSE 2-OXIDASE"/>
    <property type="match status" value="1"/>
</dbReference>
<comment type="cofactor">
    <cofactor evidence="1">
        <name>FAD</name>
        <dbReference type="ChEBI" id="CHEBI:57692"/>
    </cofactor>
</comment>
<dbReference type="AlphaFoldDB" id="A0A8D4VL97"/>
<dbReference type="Pfam" id="PF13450">
    <property type="entry name" value="NAD_binding_8"/>
    <property type="match status" value="1"/>
</dbReference>
<keyword evidence="4" id="KW-0274">FAD</keyword>
<dbReference type="InterPro" id="IPR000172">
    <property type="entry name" value="GMC_OxRdtase_N"/>
</dbReference>
<reference evidence="8" key="1">
    <citation type="submission" date="2019-06" db="EMBL/GenBank/DDBJ databases">
        <title>Complete genome sequence of Methylogaea oryzae strain JCM16910.</title>
        <authorList>
            <person name="Asakawa S."/>
        </authorList>
    </citation>
    <scope>NUCLEOTIDE SEQUENCE</scope>
    <source>
        <strain evidence="8">E10</strain>
    </source>
</reference>
<dbReference type="KEGG" id="moz:MoryE10_02130"/>
<keyword evidence="9" id="KW-1185">Reference proteome</keyword>
<evidence type="ECO:0000259" key="7">
    <source>
        <dbReference type="Pfam" id="PF05199"/>
    </source>
</evidence>
<evidence type="ECO:0000256" key="5">
    <source>
        <dbReference type="ARBA" id="ARBA00023002"/>
    </source>
</evidence>
<evidence type="ECO:0000256" key="4">
    <source>
        <dbReference type="ARBA" id="ARBA00022827"/>
    </source>
</evidence>
<evidence type="ECO:0000313" key="9">
    <source>
        <dbReference type="Proteomes" id="UP000824988"/>
    </source>
</evidence>
<dbReference type="Pfam" id="PF05199">
    <property type="entry name" value="GMC_oxred_C"/>
    <property type="match status" value="1"/>
</dbReference>
<dbReference type="PANTHER" id="PTHR42784">
    <property type="entry name" value="PYRANOSE 2-OXIDASE"/>
    <property type="match status" value="1"/>
</dbReference>
<evidence type="ECO:0000256" key="1">
    <source>
        <dbReference type="ARBA" id="ARBA00001974"/>
    </source>
</evidence>
<gene>
    <name evidence="8" type="ORF">MoryE10_02130</name>
</gene>
<comment type="similarity">
    <text evidence="2">Belongs to the GMC oxidoreductase family.</text>
</comment>
<feature type="domain" description="Glucose-methanol-choline oxidoreductase C-terminal" evidence="7">
    <location>
        <begin position="408"/>
        <end position="525"/>
    </location>
</feature>
<keyword evidence="5" id="KW-0560">Oxidoreductase</keyword>
<evidence type="ECO:0000259" key="6">
    <source>
        <dbReference type="Pfam" id="PF00732"/>
    </source>
</evidence>
<evidence type="ECO:0000256" key="3">
    <source>
        <dbReference type="ARBA" id="ARBA00022630"/>
    </source>
</evidence>
<dbReference type="InterPro" id="IPR051473">
    <property type="entry name" value="P2Ox-like"/>
</dbReference>
<dbReference type="InterPro" id="IPR007867">
    <property type="entry name" value="GMC_OxRtase_C"/>
</dbReference>
<organism evidence="8 9">
    <name type="scientific">Methylogaea oryzae</name>
    <dbReference type="NCBI Taxonomy" id="1295382"/>
    <lineage>
        <taxon>Bacteria</taxon>
        <taxon>Pseudomonadati</taxon>
        <taxon>Pseudomonadota</taxon>
        <taxon>Gammaproteobacteria</taxon>
        <taxon>Methylococcales</taxon>
        <taxon>Methylococcaceae</taxon>
        <taxon>Methylogaea</taxon>
    </lineage>
</organism>
<keyword evidence="3" id="KW-0285">Flavoprotein</keyword>
<dbReference type="GO" id="GO:0016614">
    <property type="term" value="F:oxidoreductase activity, acting on CH-OH group of donors"/>
    <property type="evidence" value="ECO:0007669"/>
    <property type="project" value="InterPro"/>
</dbReference>
<sequence>MSDPLRADVVIVGSGVAGSVLAATLVAQGVQVLLLEAGPRVDRNEALRRFADSRSKSSVSPYENTAHAPYPDETRLDDYYVQKGPAKFRGIYMRVAGGTTWHFGGTATRMYPNDFRMRSAYGVGLDWPFEADVLSPWYERAERELGVAGDRGGSNGPERSSDFPLPEIPLTYSDRQIAAAAQPFGLTLGSHPQARNSVFYDDRPPCCGNGTCQPICPIQAKYDATVHLARAEAGGARVEVNAVVDRVVLDGERRVRRLEFLRPDGSRGEAVGSLYVVAAHAVETPKLLLMSRSELAPNGVANSSDQVGRNLMGHVQSGFFALAREPLYPRRGPIETGGFKEFRDGPTRREFAAVGSGLSNSGFDGHNGPVHRASALALQGLRGDALAQALRERVSREMAIGGSAEMLPNPNNRVTLDFDRRDALGLPRPTISLSIDDYTREGLRRSQARLRRVVEAMGATEVAEVQGVVNTSIIAGTARMGDDPASSVVDADLRCHNHDNLYLLGAATFPTVGVSPPTLTIAAMALRLAETLKEKLSS</sequence>
<dbReference type="GO" id="GO:0050660">
    <property type="term" value="F:flavin adenine dinucleotide binding"/>
    <property type="evidence" value="ECO:0007669"/>
    <property type="project" value="InterPro"/>
</dbReference>
<evidence type="ECO:0000313" key="8">
    <source>
        <dbReference type="EMBL" id="BBL69607.1"/>
    </source>
</evidence>
<dbReference type="RefSeq" id="WP_221047961.1">
    <property type="nucleotide sequence ID" value="NZ_AP019782.1"/>
</dbReference>
<name>A0A8D4VL97_9GAMM</name>
<feature type="domain" description="Glucose-methanol-choline oxidoreductase N-terminal" evidence="6">
    <location>
        <begin position="201"/>
        <end position="315"/>
    </location>
</feature>
<accession>A0A8D4VL97</accession>